<dbReference type="RefSeq" id="WP_058211807.1">
    <property type="nucleotide sequence ID" value="NZ_LKLU01000084.1"/>
</dbReference>
<gene>
    <name evidence="2" type="ORF">M20_1407</name>
</gene>
<proteinExistence type="predicted"/>
<name>A0A0V8E408_LACLL</name>
<dbReference type="Proteomes" id="UP000053719">
    <property type="component" value="Unassembled WGS sequence"/>
</dbReference>
<dbReference type="CDD" id="cd03801">
    <property type="entry name" value="GT4_PimA-like"/>
    <property type="match status" value="1"/>
</dbReference>
<reference evidence="3" key="1">
    <citation type="submission" date="2015-10" db="EMBL/GenBank/DDBJ databases">
        <title>Draft Genome Sequences of 11 Lactococcus lactis subspecies cremoris strains.</title>
        <authorList>
            <person name="Wels M."/>
            <person name="Backus L."/>
            <person name="Boekhorst J."/>
            <person name="Dijkstra A."/>
            <person name="Beerthuizen M."/>
            <person name="Kelly W."/>
            <person name="Siezen R."/>
            <person name="Bachmann H."/>
            <person name="Van Hijum S."/>
        </authorList>
    </citation>
    <scope>NUCLEOTIDE SEQUENCE [LARGE SCALE GENOMIC DNA]</scope>
    <source>
        <strain evidence="3">M20</strain>
    </source>
</reference>
<accession>A0A0V8E408</accession>
<dbReference type="SUPFAM" id="SSF53756">
    <property type="entry name" value="UDP-Glycosyltransferase/glycogen phosphorylase"/>
    <property type="match status" value="1"/>
</dbReference>
<dbReference type="Gene3D" id="3.40.50.11090">
    <property type="match status" value="1"/>
</dbReference>
<keyword evidence="2" id="KW-0808">Transferase</keyword>
<dbReference type="GO" id="GO:0016757">
    <property type="term" value="F:glycosyltransferase activity"/>
    <property type="evidence" value="ECO:0007669"/>
    <property type="project" value="InterPro"/>
</dbReference>
<dbReference type="InterPro" id="IPR001296">
    <property type="entry name" value="Glyco_trans_1"/>
</dbReference>
<feature type="domain" description="Glycosyl transferase family 1" evidence="1">
    <location>
        <begin position="181"/>
        <end position="331"/>
    </location>
</feature>
<dbReference type="PATRIC" id="fig|1360.114.peg.965"/>
<evidence type="ECO:0000259" key="1">
    <source>
        <dbReference type="Pfam" id="PF00534"/>
    </source>
</evidence>
<dbReference type="Gene3D" id="3.40.50.2000">
    <property type="entry name" value="Glycogen Phosphorylase B"/>
    <property type="match status" value="1"/>
</dbReference>
<evidence type="ECO:0000313" key="3">
    <source>
        <dbReference type="Proteomes" id="UP000053719"/>
    </source>
</evidence>
<protein>
    <submittedName>
        <fullName evidence="2">Glycosyltransferase</fullName>
    </submittedName>
</protein>
<organism evidence="2 3">
    <name type="scientific">Lactococcus lactis subsp. lactis</name>
    <name type="common">Streptococcus lactis</name>
    <dbReference type="NCBI Taxonomy" id="1360"/>
    <lineage>
        <taxon>Bacteria</taxon>
        <taxon>Bacillati</taxon>
        <taxon>Bacillota</taxon>
        <taxon>Bacilli</taxon>
        <taxon>Lactobacillales</taxon>
        <taxon>Streptococcaceae</taxon>
        <taxon>Lactococcus</taxon>
    </lineage>
</organism>
<sequence>MRENKKINFVMPANYNHAVGGFKIVYQYANWLVDQGFDVSISYSYSPSDSKSYSFLKRMVDSHIYKFSKRETKVTWFSLKNEIKSYYNCILSKDFPDADIVFATGAKTASLVHKLPKEKGKKFYFIQNYEAEGFGNKKEFVQNTYNLGLTNVVISKELRQKVLEAGAPDPKYLPNFYNHDEFFLENPIENRKNIICLLNHTQETKRTKLGLEILREVKQTIPNLEVHLFGAYDPIEELEDWIHFTKNATSKQLREEIYGSSKIYLLPSVLEGWVLTGMEAMASGALVVASRIGGIVDYANDANSILVEPDNKKEFVDNIIEMLKDDGKRIAVTHKGNEDVKQYVIDKSGERLIKIINGEI</sequence>
<dbReference type="EMBL" id="LKLU01000084">
    <property type="protein sequence ID" value="KSU20549.1"/>
    <property type="molecule type" value="Genomic_DNA"/>
</dbReference>
<evidence type="ECO:0000313" key="2">
    <source>
        <dbReference type="EMBL" id="KSU20549.1"/>
    </source>
</evidence>
<dbReference type="Pfam" id="PF00534">
    <property type="entry name" value="Glycos_transf_1"/>
    <property type="match status" value="1"/>
</dbReference>
<dbReference type="AlphaFoldDB" id="A0A0V8E408"/>
<dbReference type="PANTHER" id="PTHR12526">
    <property type="entry name" value="GLYCOSYLTRANSFERASE"/>
    <property type="match status" value="1"/>
</dbReference>
<comment type="caution">
    <text evidence="2">The sequence shown here is derived from an EMBL/GenBank/DDBJ whole genome shotgun (WGS) entry which is preliminary data.</text>
</comment>